<dbReference type="AlphaFoldDB" id="A0A7W9U097"/>
<feature type="region of interest" description="Disordered" evidence="1">
    <location>
        <begin position="208"/>
        <end position="242"/>
    </location>
</feature>
<feature type="compositionally biased region" description="Basic residues" evidence="1">
    <location>
        <begin position="229"/>
        <end position="242"/>
    </location>
</feature>
<dbReference type="Gene3D" id="3.10.450.50">
    <property type="match status" value="1"/>
</dbReference>
<evidence type="ECO:0000256" key="1">
    <source>
        <dbReference type="SAM" id="MobiDB-lite"/>
    </source>
</evidence>
<evidence type="ECO:0000313" key="3">
    <source>
        <dbReference type="Proteomes" id="UP000571554"/>
    </source>
</evidence>
<comment type="caution">
    <text evidence="2">The sequence shown here is derived from an EMBL/GenBank/DDBJ whole genome shotgun (WGS) entry which is preliminary data.</text>
</comment>
<name>A0A7W9U097_9BURK</name>
<sequence length="242" mass="25345">MEDEVPNFGRCAVKESPLNAGFFHSNPGACMAQIPAICHSCGKTFASGIVLEGSGHNNRISANIGCPFCGGMASIVSGVYDHERGVISLVKVLTSPGMTAEKIAQIQQILEDARRADSSAEDIKARLEGVGTGFSKLLDLANRSSGLGTWIGAALAAVAVVQAASSGGQLSEADVRRIVNEQQQHQVAPATPVGPRVPFGARAIKLREPARSESGQPSQGAPCPCGSGKKFKRCHGQKRWQI</sequence>
<dbReference type="InterPro" id="IPR004027">
    <property type="entry name" value="SEC_C_motif"/>
</dbReference>
<keyword evidence="3" id="KW-1185">Reference proteome</keyword>
<accession>A0A7W9U097</accession>
<dbReference type="Proteomes" id="UP000571554">
    <property type="component" value="Unassembled WGS sequence"/>
</dbReference>
<dbReference type="Pfam" id="PF02810">
    <property type="entry name" value="SEC-C"/>
    <property type="match status" value="1"/>
</dbReference>
<evidence type="ECO:0000313" key="2">
    <source>
        <dbReference type="EMBL" id="MBB6104657.1"/>
    </source>
</evidence>
<dbReference type="SUPFAM" id="SSF103642">
    <property type="entry name" value="Sec-C motif"/>
    <property type="match status" value="1"/>
</dbReference>
<organism evidence="2 3">
    <name type="scientific">Paraburkholderia bannensis</name>
    <dbReference type="NCBI Taxonomy" id="765414"/>
    <lineage>
        <taxon>Bacteria</taxon>
        <taxon>Pseudomonadati</taxon>
        <taxon>Pseudomonadota</taxon>
        <taxon>Betaproteobacteria</taxon>
        <taxon>Burkholderiales</taxon>
        <taxon>Burkholderiaceae</taxon>
        <taxon>Paraburkholderia</taxon>
    </lineage>
</organism>
<reference evidence="2 3" key="1">
    <citation type="submission" date="2020-08" db="EMBL/GenBank/DDBJ databases">
        <title>Above-ground endophytic microbial communities from plants in different locations in the United States.</title>
        <authorList>
            <person name="Frank C."/>
        </authorList>
    </citation>
    <scope>NUCLEOTIDE SEQUENCE [LARGE SCALE GENOMIC DNA]</scope>
    <source>
        <strain evidence="2 3">WP4_2_2</strain>
    </source>
</reference>
<gene>
    <name evidence="2" type="ORF">F4827_004516</name>
</gene>
<dbReference type="EMBL" id="JACHBW010000013">
    <property type="protein sequence ID" value="MBB6104657.1"/>
    <property type="molecule type" value="Genomic_DNA"/>
</dbReference>
<protein>
    <submittedName>
        <fullName evidence="2">Uncharacterized protein</fullName>
    </submittedName>
</protein>
<dbReference type="RefSeq" id="WP_183727087.1">
    <property type="nucleotide sequence ID" value="NZ_JACHBW010000013.1"/>
</dbReference>
<proteinExistence type="predicted"/>